<name>A0A3B0ZCL8_9ZZZZ</name>
<evidence type="ECO:0000256" key="1">
    <source>
        <dbReference type="SAM" id="Phobius"/>
    </source>
</evidence>
<sequence length="241" mass="26840">MTIESNIKTMNCLDVCRELRTDWYTTNASIKNHLLSCENCCAYQKQQEKLNDELQYAINIDVPQNLVSGILLQQSINEKKQLGFRRNRTYAIAASLLLSVGILSGVLWFNTATTLQQVVLNHVINEQQHLLDDNNVQLANLNRLLQGFNLRLDSSLGKINYAGSCNIRGSKGVHLVVQTKTGPVTILLMPNEKLSNRETVRNSQFSGSVVPINNGSFAIIGGSQQSLSILEQRFSHGLNVI</sequence>
<dbReference type="EMBL" id="UOFS01000006">
    <property type="protein sequence ID" value="VAW91158.1"/>
    <property type="molecule type" value="Genomic_DNA"/>
</dbReference>
<protein>
    <recommendedName>
        <fullName evidence="3">DUF3379 domain-containing protein</fullName>
    </recommendedName>
</protein>
<accession>A0A3B0ZCL8</accession>
<feature type="transmembrane region" description="Helical" evidence="1">
    <location>
        <begin position="89"/>
        <end position="109"/>
    </location>
</feature>
<evidence type="ECO:0000313" key="2">
    <source>
        <dbReference type="EMBL" id="VAW91158.1"/>
    </source>
</evidence>
<dbReference type="AlphaFoldDB" id="A0A3B0ZCL8"/>
<keyword evidence="1" id="KW-0812">Transmembrane</keyword>
<keyword evidence="1" id="KW-1133">Transmembrane helix</keyword>
<evidence type="ECO:0008006" key="3">
    <source>
        <dbReference type="Google" id="ProtNLM"/>
    </source>
</evidence>
<reference evidence="2" key="1">
    <citation type="submission" date="2018-06" db="EMBL/GenBank/DDBJ databases">
        <authorList>
            <person name="Zhirakovskaya E."/>
        </authorList>
    </citation>
    <scope>NUCLEOTIDE SEQUENCE</scope>
</reference>
<proteinExistence type="predicted"/>
<keyword evidence="1" id="KW-0472">Membrane</keyword>
<dbReference type="InterPro" id="IPR021806">
    <property type="entry name" value="DUF3379"/>
</dbReference>
<organism evidence="2">
    <name type="scientific">hydrothermal vent metagenome</name>
    <dbReference type="NCBI Taxonomy" id="652676"/>
    <lineage>
        <taxon>unclassified sequences</taxon>
        <taxon>metagenomes</taxon>
        <taxon>ecological metagenomes</taxon>
    </lineage>
</organism>
<gene>
    <name evidence="2" type="ORF">MNBD_GAMMA22-2651</name>
</gene>
<dbReference type="Pfam" id="PF11859">
    <property type="entry name" value="DUF3379"/>
    <property type="match status" value="1"/>
</dbReference>